<comment type="caution">
    <text evidence="1">The sequence shown here is derived from an EMBL/GenBank/DDBJ whole genome shotgun (WGS) entry which is preliminary data.</text>
</comment>
<dbReference type="InterPro" id="IPR046960">
    <property type="entry name" value="PPR_At4g14850-like_plant"/>
</dbReference>
<organism evidence="1 2">
    <name type="scientific">Escallonia rubra</name>
    <dbReference type="NCBI Taxonomy" id="112253"/>
    <lineage>
        <taxon>Eukaryota</taxon>
        <taxon>Viridiplantae</taxon>
        <taxon>Streptophyta</taxon>
        <taxon>Embryophyta</taxon>
        <taxon>Tracheophyta</taxon>
        <taxon>Spermatophyta</taxon>
        <taxon>Magnoliopsida</taxon>
        <taxon>eudicotyledons</taxon>
        <taxon>Gunneridae</taxon>
        <taxon>Pentapetalae</taxon>
        <taxon>asterids</taxon>
        <taxon>campanulids</taxon>
        <taxon>Escalloniales</taxon>
        <taxon>Escalloniaceae</taxon>
        <taxon>Escallonia</taxon>
    </lineage>
</organism>
<keyword evidence="2" id="KW-1185">Reference proteome</keyword>
<dbReference type="Proteomes" id="UP001187471">
    <property type="component" value="Unassembled WGS sequence"/>
</dbReference>
<evidence type="ECO:0008006" key="3">
    <source>
        <dbReference type="Google" id="ProtNLM"/>
    </source>
</evidence>
<reference evidence="1" key="1">
    <citation type="submission" date="2022-12" db="EMBL/GenBank/DDBJ databases">
        <title>Draft genome assemblies for two species of Escallonia (Escalloniales).</title>
        <authorList>
            <person name="Chanderbali A."/>
            <person name="Dervinis C."/>
            <person name="Anghel I."/>
            <person name="Soltis D."/>
            <person name="Soltis P."/>
            <person name="Zapata F."/>
        </authorList>
    </citation>
    <scope>NUCLEOTIDE SEQUENCE</scope>
    <source>
        <strain evidence="1">UCBG92.1500</strain>
        <tissue evidence="1">Leaf</tissue>
    </source>
</reference>
<evidence type="ECO:0000313" key="1">
    <source>
        <dbReference type="EMBL" id="KAK2992163.1"/>
    </source>
</evidence>
<dbReference type="PANTHER" id="PTHR47926">
    <property type="entry name" value="PENTATRICOPEPTIDE REPEAT-CONTAINING PROTEIN"/>
    <property type="match status" value="1"/>
</dbReference>
<evidence type="ECO:0000313" key="2">
    <source>
        <dbReference type="Proteomes" id="UP001187471"/>
    </source>
</evidence>
<protein>
    <recommendedName>
        <fullName evidence="3">Pentatricopeptide repeat-containing protein</fullName>
    </recommendedName>
</protein>
<dbReference type="GO" id="GO:0003723">
    <property type="term" value="F:RNA binding"/>
    <property type="evidence" value="ECO:0007669"/>
    <property type="project" value="InterPro"/>
</dbReference>
<dbReference type="GO" id="GO:0009451">
    <property type="term" value="P:RNA modification"/>
    <property type="evidence" value="ECO:0007669"/>
    <property type="project" value="InterPro"/>
</dbReference>
<dbReference type="InterPro" id="IPR046848">
    <property type="entry name" value="E_motif"/>
</dbReference>
<name>A0AA88RLL1_9ASTE</name>
<gene>
    <name evidence="1" type="ORF">RJ640_016936</name>
</gene>
<dbReference type="EMBL" id="JAVXUO010000430">
    <property type="protein sequence ID" value="KAK2992163.1"/>
    <property type="molecule type" value="Genomic_DNA"/>
</dbReference>
<accession>A0AA88RLL1</accession>
<proteinExistence type="predicted"/>
<dbReference type="Pfam" id="PF20431">
    <property type="entry name" value="E_motif"/>
    <property type="match status" value="1"/>
</dbReference>
<dbReference type="AlphaFoldDB" id="A0AA88RLL1"/>
<sequence>MDNFLELDKNFNVELLKELTDFRKNLIIVFPLEWKLCLLYWTGTCVDIDLPTQVASRLLKLEPEEHGTNVLLSNIYGHIGKWDEIATAKRLMRKRGVKRVPGWIEVKNVVHAFNAEDRSNYHCQKIDDILEGLMEETVVWKMVVQSYNLVN</sequence>